<dbReference type="Proteomes" id="UP000178597">
    <property type="component" value="Unassembled WGS sequence"/>
</dbReference>
<dbReference type="GO" id="GO:0000271">
    <property type="term" value="P:polysaccharide biosynthetic process"/>
    <property type="evidence" value="ECO:0007669"/>
    <property type="project" value="TreeGrafter"/>
</dbReference>
<dbReference type="CDD" id="cd00616">
    <property type="entry name" value="AHBA_syn"/>
    <property type="match status" value="1"/>
</dbReference>
<dbReference type="SUPFAM" id="SSF53383">
    <property type="entry name" value="PLP-dependent transferases"/>
    <property type="match status" value="1"/>
</dbReference>
<evidence type="ECO:0000256" key="3">
    <source>
        <dbReference type="RuleBase" id="RU004508"/>
    </source>
</evidence>
<evidence type="ECO:0000313" key="5">
    <source>
        <dbReference type="Proteomes" id="UP000178597"/>
    </source>
</evidence>
<dbReference type="PANTHER" id="PTHR30244">
    <property type="entry name" value="TRANSAMINASE"/>
    <property type="match status" value="1"/>
</dbReference>
<evidence type="ECO:0000256" key="1">
    <source>
        <dbReference type="PIRSR" id="PIRSR000390-1"/>
    </source>
</evidence>
<comment type="caution">
    <text evidence="4">The sequence shown here is derived from an EMBL/GenBank/DDBJ whole genome shotgun (WGS) entry which is preliminary data.</text>
</comment>
<evidence type="ECO:0008006" key="6">
    <source>
        <dbReference type="Google" id="ProtNLM"/>
    </source>
</evidence>
<comment type="similarity">
    <text evidence="3">Belongs to the DegT/DnrJ/EryC1 family.</text>
</comment>
<dbReference type="Gene3D" id="3.90.1150.10">
    <property type="entry name" value="Aspartate Aminotransferase, domain 1"/>
    <property type="match status" value="1"/>
</dbReference>
<dbReference type="PIRSF" id="PIRSF000390">
    <property type="entry name" value="PLP_StrS"/>
    <property type="match status" value="1"/>
</dbReference>
<dbReference type="Gene3D" id="3.40.640.10">
    <property type="entry name" value="Type I PLP-dependent aspartate aminotransferase-like (Major domain)"/>
    <property type="match status" value="1"/>
</dbReference>
<name>A0A1F7H664_9BACT</name>
<dbReference type="InterPro" id="IPR015422">
    <property type="entry name" value="PyrdxlP-dep_Trfase_small"/>
</dbReference>
<dbReference type="AlphaFoldDB" id="A0A1F7H664"/>
<sequence length="367" mass="41541">MIPITRIVVKKSDINAVAEVLKSGYLVQGKKVAELEKKFATLCKTKYAVALNSGTAALHTALYACGLGQGDEVITTPFTFVATANSILMVGAKPVFVDIEEKTFNIDPAKIEKAITKRTRAIIAVNMYGQPADYDAIWNIAKKHNLFIIEDAAQSVNATYKKKMSGNLGIVGCFSLYASKNIMSAEGGILTTNDKRMYEKARRFRHHGEDEGKRYHYFDLGYNYRMTDILAALAIGQLKKVKEITKKRQENAKKYDRAFQRIKEIELSHPQNDRTHAYHQYTLRIKHNSKMNRNALKAYLEKKGIQTNIFYPVPLYRFKHLAHMNNGKSRFPVTAKIANEVLSIPVQPHLSKKEVSYIIKTITSVYV</sequence>
<keyword evidence="2 3" id="KW-0663">Pyridoxal phosphate</keyword>
<reference evidence="4 5" key="1">
    <citation type="journal article" date="2016" name="Nat. Commun.">
        <title>Thousands of microbial genomes shed light on interconnected biogeochemical processes in an aquifer system.</title>
        <authorList>
            <person name="Anantharaman K."/>
            <person name="Brown C.T."/>
            <person name="Hug L.A."/>
            <person name="Sharon I."/>
            <person name="Castelle C.J."/>
            <person name="Probst A.J."/>
            <person name="Thomas B.C."/>
            <person name="Singh A."/>
            <person name="Wilkins M.J."/>
            <person name="Karaoz U."/>
            <person name="Brodie E.L."/>
            <person name="Williams K.H."/>
            <person name="Hubbard S.S."/>
            <person name="Banfield J.F."/>
        </authorList>
    </citation>
    <scope>NUCLEOTIDE SEQUENCE [LARGE SCALE GENOMIC DNA]</scope>
</reference>
<evidence type="ECO:0000313" key="4">
    <source>
        <dbReference type="EMBL" id="OGK26598.1"/>
    </source>
</evidence>
<feature type="active site" description="Proton acceptor" evidence="1">
    <location>
        <position position="180"/>
    </location>
</feature>
<accession>A0A1F7H664</accession>
<protein>
    <recommendedName>
        <fullName evidence="6">Aminotransferase DegT</fullName>
    </recommendedName>
</protein>
<proteinExistence type="inferred from homology"/>
<dbReference type="Pfam" id="PF01041">
    <property type="entry name" value="DegT_DnrJ_EryC1"/>
    <property type="match status" value="1"/>
</dbReference>
<dbReference type="InterPro" id="IPR000653">
    <property type="entry name" value="DegT/StrS_aminotransferase"/>
</dbReference>
<dbReference type="PANTHER" id="PTHR30244:SF34">
    <property type="entry name" value="DTDP-4-AMINO-4,6-DIDEOXYGALACTOSE TRANSAMINASE"/>
    <property type="match status" value="1"/>
</dbReference>
<dbReference type="InterPro" id="IPR015421">
    <property type="entry name" value="PyrdxlP-dep_Trfase_major"/>
</dbReference>
<organism evidence="4 5">
    <name type="scientific">Candidatus Roizmanbacteria bacterium RIFCSPHIGHO2_02_FULL_39_9</name>
    <dbReference type="NCBI Taxonomy" id="1802040"/>
    <lineage>
        <taxon>Bacteria</taxon>
        <taxon>Candidatus Roizmaniibacteriota</taxon>
    </lineage>
</organism>
<dbReference type="STRING" id="1802040.A3C28_03780"/>
<dbReference type="GO" id="GO:0030170">
    <property type="term" value="F:pyridoxal phosphate binding"/>
    <property type="evidence" value="ECO:0007669"/>
    <property type="project" value="TreeGrafter"/>
</dbReference>
<evidence type="ECO:0000256" key="2">
    <source>
        <dbReference type="PIRSR" id="PIRSR000390-2"/>
    </source>
</evidence>
<dbReference type="GO" id="GO:0008483">
    <property type="term" value="F:transaminase activity"/>
    <property type="evidence" value="ECO:0007669"/>
    <property type="project" value="TreeGrafter"/>
</dbReference>
<gene>
    <name evidence="4" type="ORF">A3C28_03780</name>
</gene>
<feature type="modified residue" description="N6-(pyridoxal phosphate)lysine" evidence="2">
    <location>
        <position position="180"/>
    </location>
</feature>
<dbReference type="EMBL" id="MFZP01000041">
    <property type="protein sequence ID" value="OGK26598.1"/>
    <property type="molecule type" value="Genomic_DNA"/>
</dbReference>
<dbReference type="InterPro" id="IPR015424">
    <property type="entry name" value="PyrdxlP-dep_Trfase"/>
</dbReference>